<dbReference type="RefSeq" id="XP_033595418.1">
    <property type="nucleotide sequence ID" value="XM_033739985.1"/>
</dbReference>
<evidence type="ECO:0000313" key="3">
    <source>
        <dbReference type="Proteomes" id="UP000799437"/>
    </source>
</evidence>
<reference evidence="2" key="1">
    <citation type="journal article" date="2020" name="Stud. Mycol.">
        <title>101 Dothideomycetes genomes: a test case for predicting lifestyles and emergence of pathogens.</title>
        <authorList>
            <person name="Haridas S."/>
            <person name="Albert R."/>
            <person name="Binder M."/>
            <person name="Bloem J."/>
            <person name="Labutti K."/>
            <person name="Salamov A."/>
            <person name="Andreopoulos B."/>
            <person name="Baker S."/>
            <person name="Barry K."/>
            <person name="Bills G."/>
            <person name="Bluhm B."/>
            <person name="Cannon C."/>
            <person name="Castanera R."/>
            <person name="Culley D."/>
            <person name="Daum C."/>
            <person name="Ezra D."/>
            <person name="Gonzalez J."/>
            <person name="Henrissat B."/>
            <person name="Kuo A."/>
            <person name="Liang C."/>
            <person name="Lipzen A."/>
            <person name="Lutzoni F."/>
            <person name="Magnuson J."/>
            <person name="Mondo S."/>
            <person name="Nolan M."/>
            <person name="Ohm R."/>
            <person name="Pangilinan J."/>
            <person name="Park H.-J."/>
            <person name="Ramirez L."/>
            <person name="Alfaro M."/>
            <person name="Sun H."/>
            <person name="Tritt A."/>
            <person name="Yoshinaga Y."/>
            <person name="Zwiers L.-H."/>
            <person name="Turgeon B."/>
            <person name="Goodwin S."/>
            <person name="Spatafora J."/>
            <person name="Crous P."/>
            <person name="Grigoriev I."/>
        </authorList>
    </citation>
    <scope>NUCLEOTIDE SEQUENCE</scope>
    <source>
        <strain evidence="2">CBS 121739</strain>
    </source>
</reference>
<organism evidence="2 3">
    <name type="scientific">Pseudovirgaria hyperparasitica</name>
    <dbReference type="NCBI Taxonomy" id="470096"/>
    <lineage>
        <taxon>Eukaryota</taxon>
        <taxon>Fungi</taxon>
        <taxon>Dikarya</taxon>
        <taxon>Ascomycota</taxon>
        <taxon>Pezizomycotina</taxon>
        <taxon>Dothideomycetes</taxon>
        <taxon>Dothideomycetes incertae sedis</taxon>
        <taxon>Acrospermales</taxon>
        <taxon>Acrospermaceae</taxon>
        <taxon>Pseudovirgaria</taxon>
    </lineage>
</organism>
<dbReference type="Proteomes" id="UP000799437">
    <property type="component" value="Unassembled WGS sequence"/>
</dbReference>
<protein>
    <submittedName>
        <fullName evidence="2">Uncharacterized protein</fullName>
    </submittedName>
</protein>
<gene>
    <name evidence="2" type="ORF">EJ05DRAFT_232133</name>
</gene>
<evidence type="ECO:0000256" key="1">
    <source>
        <dbReference type="SAM" id="MobiDB-lite"/>
    </source>
</evidence>
<dbReference type="GeneID" id="54481039"/>
<name>A0A6A6VUN4_9PEZI</name>
<dbReference type="AlphaFoldDB" id="A0A6A6VUN4"/>
<feature type="region of interest" description="Disordered" evidence="1">
    <location>
        <begin position="1"/>
        <end position="25"/>
    </location>
</feature>
<keyword evidence="3" id="KW-1185">Reference proteome</keyword>
<proteinExistence type="predicted"/>
<evidence type="ECO:0000313" key="2">
    <source>
        <dbReference type="EMBL" id="KAF2752967.1"/>
    </source>
</evidence>
<dbReference type="EMBL" id="ML996589">
    <property type="protein sequence ID" value="KAF2752967.1"/>
    <property type="molecule type" value="Genomic_DNA"/>
</dbReference>
<accession>A0A6A6VUN4</accession>
<feature type="compositionally biased region" description="Polar residues" evidence="1">
    <location>
        <begin position="1"/>
        <end position="10"/>
    </location>
</feature>
<sequence length="271" mass="29819">MRRQNSQTAWHDSMPDVTGLSSPMLLTDVEDNPGIGLPLELPPIVEDITEPNIDAGETAKRSATAPVQCRSLAISSKDTSEYNITAQFQVLKNLGDTIASRAKEHLDFSNSHLATYITKKADLATLNISLRAKTSELEQLPTVDGLLTEGDMFANKSASVSLFSQYAKEMGDLLQKMRQTTRVEEKSLNHRINTLKVELSDCQTNLKLAGTFALQSVDDARREISELEASACAAEKLVEHFRKNARVNRDRLMALEVTPELAEAKAATSET</sequence>